<dbReference type="EMBL" id="CP014546">
    <property type="protein sequence ID" value="AMN82717.1"/>
    <property type="molecule type" value="Genomic_DNA"/>
</dbReference>
<dbReference type="KEGG" id="pazo:AYR47_20735"/>
<gene>
    <name evidence="1" type="ORF">AYR47_20735</name>
</gene>
<reference evidence="1 2" key="1">
    <citation type="submission" date="2016-02" db="EMBL/GenBank/DDBJ databases">
        <title>Complete genome sequence of Pseudomonas azotoformans S4.</title>
        <authorList>
            <person name="Fang Y."/>
            <person name="Wu L."/>
            <person name="Feng G."/>
        </authorList>
    </citation>
    <scope>NUCLEOTIDE SEQUENCE [LARGE SCALE GENOMIC DNA]</scope>
    <source>
        <strain evidence="1 2">S4</strain>
    </source>
</reference>
<evidence type="ECO:0000313" key="1">
    <source>
        <dbReference type="EMBL" id="AMN82717.1"/>
    </source>
</evidence>
<protein>
    <submittedName>
        <fullName evidence="1">Uncharacterized protein</fullName>
    </submittedName>
</protein>
<proteinExistence type="predicted"/>
<organism evidence="1 2">
    <name type="scientific">Pseudomonas azotoformans</name>
    <dbReference type="NCBI Taxonomy" id="47878"/>
    <lineage>
        <taxon>Bacteria</taxon>
        <taxon>Pseudomonadati</taxon>
        <taxon>Pseudomonadota</taxon>
        <taxon>Gammaproteobacteria</taxon>
        <taxon>Pseudomonadales</taxon>
        <taxon>Pseudomonadaceae</taxon>
        <taxon>Pseudomonas</taxon>
    </lineage>
</organism>
<dbReference type="AlphaFoldDB" id="A0A140GWM3"/>
<accession>A0A140GWM3</accession>
<dbReference type="Proteomes" id="UP000070516">
    <property type="component" value="Chromosome"/>
</dbReference>
<evidence type="ECO:0000313" key="2">
    <source>
        <dbReference type="Proteomes" id="UP000070516"/>
    </source>
</evidence>
<name>A0A140GWM3_PSEAZ</name>
<sequence>MLKLIAGDMGFDVMHAMLPEYELRTDIGDISADLIDEFKKMSALRNWGWKCIIDGTPQVMPPISF</sequence>